<name>A0AAD8GRB7_9APIA</name>
<keyword evidence="3" id="KW-0687">Ribonucleoprotein</keyword>
<reference evidence="5" key="2">
    <citation type="submission" date="2023-05" db="EMBL/GenBank/DDBJ databases">
        <authorList>
            <person name="Schelkunov M.I."/>
        </authorList>
    </citation>
    <scope>NUCLEOTIDE SEQUENCE</scope>
    <source>
        <strain evidence="5">Hsosn_3</strain>
        <tissue evidence="5">Leaf</tissue>
    </source>
</reference>
<keyword evidence="2" id="KW-0539">Nucleus</keyword>
<dbReference type="PANTHER" id="PTHR13904:SF0">
    <property type="entry name" value="U4_U6 SMALL NUCLEAR RIBONUCLEOPROTEIN PRP31"/>
    <property type="match status" value="1"/>
</dbReference>
<reference evidence="5" key="1">
    <citation type="submission" date="2023-02" db="EMBL/GenBank/DDBJ databases">
        <title>Genome of toxic invasive species Heracleum sosnowskyi carries increased number of genes despite the absence of recent whole-genome duplications.</title>
        <authorList>
            <person name="Schelkunov M."/>
            <person name="Shtratnikova V."/>
            <person name="Makarenko M."/>
            <person name="Klepikova A."/>
            <person name="Omelchenko D."/>
            <person name="Novikova G."/>
            <person name="Obukhova E."/>
            <person name="Bogdanov V."/>
            <person name="Penin A."/>
            <person name="Logacheva M."/>
        </authorList>
    </citation>
    <scope>NUCLEOTIDE SEQUENCE</scope>
    <source>
        <strain evidence="5">Hsosn_3</strain>
        <tissue evidence="5">Leaf</tissue>
    </source>
</reference>
<keyword evidence="6" id="KW-1185">Reference proteome</keyword>
<organism evidence="5 6">
    <name type="scientific">Heracleum sosnowskyi</name>
    <dbReference type="NCBI Taxonomy" id="360622"/>
    <lineage>
        <taxon>Eukaryota</taxon>
        <taxon>Viridiplantae</taxon>
        <taxon>Streptophyta</taxon>
        <taxon>Embryophyta</taxon>
        <taxon>Tracheophyta</taxon>
        <taxon>Spermatophyta</taxon>
        <taxon>Magnoliopsida</taxon>
        <taxon>eudicotyledons</taxon>
        <taxon>Gunneridae</taxon>
        <taxon>Pentapetalae</taxon>
        <taxon>asterids</taxon>
        <taxon>campanulids</taxon>
        <taxon>Apiales</taxon>
        <taxon>Apiaceae</taxon>
        <taxon>Apioideae</taxon>
        <taxon>apioid superclade</taxon>
        <taxon>Tordylieae</taxon>
        <taxon>Tordyliinae</taxon>
        <taxon>Heracleum</taxon>
    </lineage>
</organism>
<dbReference type="InterPro" id="IPR027105">
    <property type="entry name" value="Prp31"/>
</dbReference>
<dbReference type="GO" id="GO:0005687">
    <property type="term" value="C:U4 snRNP"/>
    <property type="evidence" value="ECO:0007669"/>
    <property type="project" value="TreeGrafter"/>
</dbReference>
<evidence type="ECO:0000256" key="1">
    <source>
        <dbReference type="ARBA" id="ARBA00004123"/>
    </source>
</evidence>
<feature type="domain" description="Prp31 C-terminal" evidence="4">
    <location>
        <begin position="165"/>
        <end position="234"/>
    </location>
</feature>
<dbReference type="GO" id="GO:0000244">
    <property type="term" value="P:spliceosomal tri-snRNP complex assembly"/>
    <property type="evidence" value="ECO:0007669"/>
    <property type="project" value="InterPro"/>
</dbReference>
<sequence>MKSRLQYENPATASPSDVGKFCHTYFRPIPLAVRTDPTSSSTLSHESYGAGEYGPGYHVYAHHTHTYNRPTLGSMYVDKLMQLQDKVSPEEYTWASLHMSKYNTQVEMFLAYDDTQRVHLLRKDMRNGKSCKYVSFLFLEARECDYGISIRLKLKGKLELASVLELVNAYPSLGFGAVEESSLGDGLGEGHGMLGQAGSGKLRILVGQNKLAAKVAKKFKERSFGSGATSGLTSVFQLRAPAARAPKPRTPKPQLHLWVLERAGEKRAAKDREAALEAAAGREAALEVEWERQAEWDMEAEWERQ</sequence>
<evidence type="ECO:0000313" key="6">
    <source>
        <dbReference type="Proteomes" id="UP001237642"/>
    </source>
</evidence>
<evidence type="ECO:0000256" key="2">
    <source>
        <dbReference type="ARBA" id="ARBA00023242"/>
    </source>
</evidence>
<protein>
    <recommendedName>
        <fullName evidence="4">Prp31 C-terminal domain-containing protein</fullName>
    </recommendedName>
</protein>
<evidence type="ECO:0000313" key="5">
    <source>
        <dbReference type="EMBL" id="KAK1352947.1"/>
    </source>
</evidence>
<accession>A0AAD8GRB7</accession>
<dbReference type="EMBL" id="JAUIZM010000014">
    <property type="protein sequence ID" value="KAK1352947.1"/>
    <property type="molecule type" value="Genomic_DNA"/>
</dbReference>
<gene>
    <name evidence="5" type="ORF">POM88_052785</name>
</gene>
<comment type="caution">
    <text evidence="5">The sequence shown here is derived from an EMBL/GenBank/DDBJ whole genome shotgun (WGS) entry which is preliminary data.</text>
</comment>
<dbReference type="PANTHER" id="PTHR13904">
    <property type="entry name" value="PRE-MRNA SPLICING FACTOR PRP31"/>
    <property type="match status" value="1"/>
</dbReference>
<dbReference type="InterPro" id="IPR019175">
    <property type="entry name" value="Prp31_C"/>
</dbReference>
<evidence type="ECO:0000256" key="3">
    <source>
        <dbReference type="ARBA" id="ARBA00023274"/>
    </source>
</evidence>
<comment type="subcellular location">
    <subcellularLocation>
        <location evidence="1">Nucleus</location>
    </subcellularLocation>
</comment>
<dbReference type="GO" id="GO:0071011">
    <property type="term" value="C:precatalytic spliceosome"/>
    <property type="evidence" value="ECO:0007669"/>
    <property type="project" value="TreeGrafter"/>
</dbReference>
<proteinExistence type="predicted"/>
<dbReference type="AlphaFoldDB" id="A0AAD8GRB7"/>
<dbReference type="Proteomes" id="UP001237642">
    <property type="component" value="Unassembled WGS sequence"/>
</dbReference>
<dbReference type="GO" id="GO:0046540">
    <property type="term" value="C:U4/U6 x U5 tri-snRNP complex"/>
    <property type="evidence" value="ECO:0007669"/>
    <property type="project" value="InterPro"/>
</dbReference>
<evidence type="ECO:0000259" key="4">
    <source>
        <dbReference type="Pfam" id="PF09785"/>
    </source>
</evidence>
<dbReference type="Pfam" id="PF09785">
    <property type="entry name" value="Prp31_C"/>
    <property type="match status" value="1"/>
</dbReference>